<accession>M2ZJJ2</accession>
<proteinExistence type="predicted"/>
<keyword evidence="2" id="KW-1185">Reference proteome</keyword>
<dbReference type="Proteomes" id="UP000011744">
    <property type="component" value="Unassembled WGS sequence"/>
</dbReference>
<evidence type="ECO:0000313" key="1">
    <source>
        <dbReference type="EMBL" id="EME67482.1"/>
    </source>
</evidence>
<sequence>DPPEVLQLVEEALDQVSLAVQHWINGSLGLAVALCRDLGAATPSIDQFNQITGVITSISDEGFGRR</sequence>
<feature type="non-terminal residue" evidence="1">
    <location>
        <position position="1"/>
    </location>
</feature>
<gene>
    <name evidence="1" type="ORF">H261_23297</name>
</gene>
<evidence type="ECO:0000313" key="2">
    <source>
        <dbReference type="Proteomes" id="UP000011744"/>
    </source>
</evidence>
<comment type="caution">
    <text evidence="1">The sequence shown here is derived from an EMBL/GenBank/DDBJ whole genome shotgun (WGS) entry which is preliminary data.</text>
</comment>
<dbReference type="EMBL" id="AONQ01000195">
    <property type="protein sequence ID" value="EME67482.1"/>
    <property type="molecule type" value="Genomic_DNA"/>
</dbReference>
<name>M2ZJJ2_9PROT</name>
<protein>
    <submittedName>
        <fullName evidence="1">Uncharacterized protein</fullName>
    </submittedName>
</protein>
<organism evidence="1 2">
    <name type="scientific">Paramagnetospirillum caucaseum</name>
    <dbReference type="NCBI Taxonomy" id="1244869"/>
    <lineage>
        <taxon>Bacteria</taxon>
        <taxon>Pseudomonadati</taxon>
        <taxon>Pseudomonadota</taxon>
        <taxon>Alphaproteobacteria</taxon>
        <taxon>Rhodospirillales</taxon>
        <taxon>Magnetospirillaceae</taxon>
        <taxon>Paramagnetospirillum</taxon>
    </lineage>
</organism>
<reference evidence="1 2" key="1">
    <citation type="journal article" date="2014" name="Genome Announc.">
        <title>Draft Genome Sequence of Magnetospirillum sp. Strain SO-1, a Freshwater Magnetotactic Bacterium Isolated from the Ol'khovka River, Russia.</title>
        <authorList>
            <person name="Grouzdev D.S."/>
            <person name="Dziuba M.V."/>
            <person name="Sukhacheva M.S."/>
            <person name="Mardanov A.V."/>
            <person name="Beletskiy A.V."/>
            <person name="Kuznetsov B.B."/>
            <person name="Skryabin K.G."/>
        </authorList>
    </citation>
    <scope>NUCLEOTIDE SEQUENCE [LARGE SCALE GENOMIC DNA]</scope>
    <source>
        <strain evidence="1 2">SO-1</strain>
    </source>
</reference>
<dbReference type="AlphaFoldDB" id="M2ZJJ2"/>